<dbReference type="AlphaFoldDB" id="A0AAD0KWQ7"/>
<organism evidence="3 4">
    <name type="scientific">Mycobacterium leprae</name>
    <dbReference type="NCBI Taxonomy" id="1769"/>
    <lineage>
        <taxon>Bacteria</taxon>
        <taxon>Bacillati</taxon>
        <taxon>Actinomycetota</taxon>
        <taxon>Actinomycetes</taxon>
        <taxon>Mycobacteriales</taxon>
        <taxon>Mycobacteriaceae</taxon>
        <taxon>Mycobacterium</taxon>
    </lineage>
</organism>
<dbReference type="InterPro" id="IPR038332">
    <property type="entry name" value="PPE_sf"/>
</dbReference>
<evidence type="ECO:0000259" key="2">
    <source>
        <dbReference type="Pfam" id="PF00823"/>
    </source>
</evidence>
<feature type="domain" description="PPE" evidence="2">
    <location>
        <begin position="1"/>
        <end position="45"/>
    </location>
</feature>
<evidence type="ECO:0000313" key="4">
    <source>
        <dbReference type="Proteomes" id="UP000249682"/>
    </source>
</evidence>
<dbReference type="Pfam" id="PF00823">
    <property type="entry name" value="PPE"/>
    <property type="match status" value="1"/>
</dbReference>
<dbReference type="InterPro" id="IPR000030">
    <property type="entry name" value="PPE_dom"/>
</dbReference>
<dbReference type="Gene3D" id="1.20.1260.20">
    <property type="entry name" value="PPE superfamily"/>
    <property type="match status" value="1"/>
</dbReference>
<protein>
    <submittedName>
        <fullName evidence="3">PPE domain-containing protein</fullName>
    </submittedName>
</protein>
<proteinExistence type="inferred from homology"/>
<evidence type="ECO:0000313" key="3">
    <source>
        <dbReference type="EMBL" id="AWV48475.1"/>
    </source>
</evidence>
<dbReference type="SUPFAM" id="SSF140459">
    <property type="entry name" value="PE/PPE dimer-like"/>
    <property type="match status" value="1"/>
</dbReference>
<dbReference type="RefSeq" id="WP_081439371.1">
    <property type="nucleotide sequence ID" value="NZ_CP029543.1"/>
</dbReference>
<gene>
    <name evidence="3" type="ORF">DIJ64_11630</name>
</gene>
<sequence>MMSRLAELSANLDTHTVWLATNFLGINMIPVMLNEAEYAQMWIHRMPPK</sequence>
<dbReference type="EMBL" id="CP029543">
    <property type="protein sequence ID" value="AWV48475.1"/>
    <property type="molecule type" value="Genomic_DNA"/>
</dbReference>
<dbReference type="Proteomes" id="UP000249682">
    <property type="component" value="Chromosome"/>
</dbReference>
<evidence type="ECO:0000256" key="1">
    <source>
        <dbReference type="ARBA" id="ARBA00010652"/>
    </source>
</evidence>
<accession>A0AAD0KWQ7</accession>
<reference evidence="3 4" key="1">
    <citation type="submission" date="2018-05" db="EMBL/GenBank/DDBJ databases">
        <title>Evolution of small genomes with special reference to Mycobacterium leprae.</title>
        <authorList>
            <person name="Mohanty P.S."/>
            <person name="Bansal A.K."/>
            <person name="Gupta U.D."/>
            <person name="Naaz F."/>
            <person name="Dwivedi V.D."/>
            <person name="Singh H."/>
            <person name="Gupta G."/>
            <person name="Sharma S."/>
            <person name="Arora M."/>
        </authorList>
    </citation>
    <scope>NUCLEOTIDE SEQUENCE [LARGE SCALE GENOMIC DNA]</scope>
    <source>
        <strain evidence="3 4">MRHRU-235-G</strain>
    </source>
</reference>
<comment type="similarity">
    <text evidence="1">Belongs to the mycobacterial PPE family.</text>
</comment>
<name>A0AAD0KWQ7_MYCLR</name>